<comment type="caution">
    <text evidence="1">The sequence shown here is derived from an EMBL/GenBank/DDBJ whole genome shotgun (WGS) entry which is preliminary data.</text>
</comment>
<sequence length="95" mass="10932">MINKENTQQIGWLIGELVEVDLSLEGAIENPMFLLFKTHIKIEKPIVPSFHYSTASGKKNWVNLKYEKLLDICYSCGVMGHLSRDFPKMETSEQE</sequence>
<proteinExistence type="predicted"/>
<organism evidence="1 2">
    <name type="scientific">Manihot esculenta</name>
    <name type="common">Cassava</name>
    <name type="synonym">Jatropha manihot</name>
    <dbReference type="NCBI Taxonomy" id="3983"/>
    <lineage>
        <taxon>Eukaryota</taxon>
        <taxon>Viridiplantae</taxon>
        <taxon>Streptophyta</taxon>
        <taxon>Embryophyta</taxon>
        <taxon>Tracheophyta</taxon>
        <taxon>Spermatophyta</taxon>
        <taxon>Magnoliopsida</taxon>
        <taxon>eudicotyledons</taxon>
        <taxon>Gunneridae</taxon>
        <taxon>Pentapetalae</taxon>
        <taxon>rosids</taxon>
        <taxon>fabids</taxon>
        <taxon>Malpighiales</taxon>
        <taxon>Euphorbiaceae</taxon>
        <taxon>Crotonoideae</taxon>
        <taxon>Manihoteae</taxon>
        <taxon>Manihot</taxon>
    </lineage>
</organism>
<keyword evidence="2" id="KW-1185">Reference proteome</keyword>
<name>A0ACB7GHR5_MANES</name>
<reference evidence="2" key="1">
    <citation type="journal article" date="2016" name="Nat. Biotechnol.">
        <title>Sequencing wild and cultivated cassava and related species reveals extensive interspecific hybridization and genetic diversity.</title>
        <authorList>
            <person name="Bredeson J.V."/>
            <person name="Lyons J.B."/>
            <person name="Prochnik S.E."/>
            <person name="Wu G.A."/>
            <person name="Ha C.M."/>
            <person name="Edsinger-Gonzales E."/>
            <person name="Grimwood J."/>
            <person name="Schmutz J."/>
            <person name="Rabbi I.Y."/>
            <person name="Egesi C."/>
            <person name="Nauluvula P."/>
            <person name="Lebot V."/>
            <person name="Ndunguru J."/>
            <person name="Mkamilo G."/>
            <person name="Bart R.S."/>
            <person name="Setter T.L."/>
            <person name="Gleadow R.M."/>
            <person name="Kulakow P."/>
            <person name="Ferguson M.E."/>
            <person name="Rounsley S."/>
            <person name="Rokhsar D.S."/>
        </authorList>
    </citation>
    <scope>NUCLEOTIDE SEQUENCE [LARGE SCALE GENOMIC DNA]</scope>
    <source>
        <strain evidence="2">cv. AM560-2</strain>
    </source>
</reference>
<protein>
    <submittedName>
        <fullName evidence="1">Uncharacterized protein</fullName>
    </submittedName>
</protein>
<accession>A0ACB7GHR5</accession>
<evidence type="ECO:0000313" key="2">
    <source>
        <dbReference type="Proteomes" id="UP000091857"/>
    </source>
</evidence>
<evidence type="ECO:0000313" key="1">
    <source>
        <dbReference type="EMBL" id="KAG8639792.1"/>
    </source>
</evidence>
<dbReference type="Proteomes" id="UP000091857">
    <property type="component" value="Chromosome 14"/>
</dbReference>
<dbReference type="EMBL" id="CM004400">
    <property type="protein sequence ID" value="KAG8639792.1"/>
    <property type="molecule type" value="Genomic_DNA"/>
</dbReference>
<gene>
    <name evidence="1" type="ORF">MANES_14G168366v8</name>
</gene>